<dbReference type="PANTHER" id="PTHR39201:SF1">
    <property type="entry name" value="FLAVODOXIN-LIKE DOMAIN-CONTAINING PROTEIN"/>
    <property type="match status" value="1"/>
</dbReference>
<dbReference type="AlphaFoldDB" id="A0A242A363"/>
<organism evidence="2 3">
    <name type="scientific">Candidatus Enterococcus testudinis</name>
    <dbReference type="NCBI Taxonomy" id="1834191"/>
    <lineage>
        <taxon>Bacteria</taxon>
        <taxon>Bacillati</taxon>
        <taxon>Bacillota</taxon>
        <taxon>Bacilli</taxon>
        <taxon>Lactobacillales</taxon>
        <taxon>Enterococcaceae</taxon>
        <taxon>Enterococcus</taxon>
    </lineage>
</organism>
<feature type="domain" description="Flavodoxin-like" evidence="1">
    <location>
        <begin position="6"/>
        <end position="172"/>
    </location>
</feature>
<evidence type="ECO:0000259" key="1">
    <source>
        <dbReference type="PROSITE" id="PS50902"/>
    </source>
</evidence>
<dbReference type="RefSeq" id="WP_086273265.1">
    <property type="nucleotide sequence ID" value="NZ_NGKU01000001.1"/>
</dbReference>
<dbReference type="Gene3D" id="3.40.50.360">
    <property type="match status" value="1"/>
</dbReference>
<evidence type="ECO:0000313" key="2">
    <source>
        <dbReference type="EMBL" id="OTN75171.1"/>
    </source>
</evidence>
<sequence>MESNQKLIAYYSRTGNTAAVAKLIQETVGGNLWRIKTAEERPKDYDEEVALNQHEQEQGLLPSLDSSTPDFDGYEIIFLGAPTWNIALPQAVVAFLETYDFSNKIIVPFNTHGGYGSGTVFTQIRKYAKHAEILKGFSIHGGEERNGVLFAIQGDKEQKTIQAMHRWLDTIEIK</sequence>
<dbReference type="PROSITE" id="PS50902">
    <property type="entry name" value="FLAVODOXIN_LIKE"/>
    <property type="match status" value="1"/>
</dbReference>
<dbReference type="InterPro" id="IPR008254">
    <property type="entry name" value="Flavodoxin/NO_synth"/>
</dbReference>
<dbReference type="GO" id="GO:0016651">
    <property type="term" value="F:oxidoreductase activity, acting on NAD(P)H"/>
    <property type="evidence" value="ECO:0007669"/>
    <property type="project" value="UniProtKB-ARBA"/>
</dbReference>
<accession>A0A242A363</accession>
<dbReference type="InterPro" id="IPR029039">
    <property type="entry name" value="Flavoprotein-like_sf"/>
</dbReference>
<dbReference type="PANTHER" id="PTHR39201">
    <property type="entry name" value="EXPORTED PROTEIN-RELATED"/>
    <property type="match status" value="1"/>
</dbReference>
<dbReference type="EMBL" id="NGKU01000001">
    <property type="protein sequence ID" value="OTN75171.1"/>
    <property type="molecule type" value="Genomic_DNA"/>
</dbReference>
<dbReference type="OrthoDB" id="9806505at2"/>
<gene>
    <name evidence="2" type="ORF">A5886_000241</name>
</gene>
<dbReference type="Proteomes" id="UP000195043">
    <property type="component" value="Unassembled WGS sequence"/>
</dbReference>
<reference evidence="2 3" key="1">
    <citation type="submission" date="2017-05" db="EMBL/GenBank/DDBJ databases">
        <title>The Genome Sequence of Enterococcus sp. 8G7_MSG3316.</title>
        <authorList>
            <consortium name="The Broad Institute Genomics Platform"/>
            <consortium name="The Broad Institute Genomic Center for Infectious Diseases"/>
            <person name="Earl A."/>
            <person name="Manson A."/>
            <person name="Schwartman J."/>
            <person name="Gilmore M."/>
            <person name="Abouelleil A."/>
            <person name="Cao P."/>
            <person name="Chapman S."/>
            <person name="Cusick C."/>
            <person name="Shea T."/>
            <person name="Young S."/>
            <person name="Neafsey D."/>
            <person name="Nusbaum C."/>
            <person name="Birren B."/>
        </authorList>
    </citation>
    <scope>NUCLEOTIDE SEQUENCE [LARGE SCALE GENOMIC DNA]</scope>
    <source>
        <strain evidence="2 3">8G7_MSG3316</strain>
    </source>
</reference>
<protein>
    <recommendedName>
        <fullName evidence="1">Flavodoxin-like domain-containing protein</fullName>
    </recommendedName>
</protein>
<dbReference type="GO" id="GO:0010181">
    <property type="term" value="F:FMN binding"/>
    <property type="evidence" value="ECO:0007669"/>
    <property type="project" value="InterPro"/>
</dbReference>
<evidence type="ECO:0000313" key="3">
    <source>
        <dbReference type="Proteomes" id="UP000195043"/>
    </source>
</evidence>
<dbReference type="STRING" id="1834191.A5886_000241"/>
<comment type="caution">
    <text evidence="2">The sequence shown here is derived from an EMBL/GenBank/DDBJ whole genome shotgun (WGS) entry which is preliminary data.</text>
</comment>
<dbReference type="Pfam" id="PF12682">
    <property type="entry name" value="Flavodoxin_4"/>
    <property type="match status" value="1"/>
</dbReference>
<keyword evidence="3" id="KW-1185">Reference proteome</keyword>
<dbReference type="SUPFAM" id="SSF52218">
    <property type="entry name" value="Flavoproteins"/>
    <property type="match status" value="1"/>
</dbReference>
<name>A0A242A363_9ENTE</name>
<proteinExistence type="predicted"/>